<dbReference type="Proteomes" id="UP001279410">
    <property type="component" value="Unassembled WGS sequence"/>
</dbReference>
<accession>A0AAD3R5J9</accession>
<protein>
    <submittedName>
        <fullName evidence="1">Arf-GAP with SH3 domain, ANK repeat and PH domain-containing protein 1-like protein</fullName>
    </submittedName>
</protein>
<dbReference type="InterPro" id="IPR043593">
    <property type="entry name" value="ASAP"/>
</dbReference>
<gene>
    <name evidence="1" type="ORF">AKAME5_001029700</name>
</gene>
<feature type="non-terminal residue" evidence="1">
    <location>
        <position position="52"/>
    </location>
</feature>
<dbReference type="PANTHER" id="PTHR45854:SF5">
    <property type="entry name" value="ARF-GAP WITH SH3 DOMAIN, ANK REPEAT AND PH DOMAIN-CONTAINING PROTEIN 1-LIKE"/>
    <property type="match status" value="1"/>
</dbReference>
<dbReference type="Gene3D" id="1.10.220.150">
    <property type="entry name" value="Arf GTPase activating protein"/>
    <property type="match status" value="1"/>
</dbReference>
<dbReference type="SUPFAM" id="SSF57863">
    <property type="entry name" value="ArfGap/RecO-like zinc finger"/>
    <property type="match status" value="1"/>
</dbReference>
<dbReference type="EMBL" id="BRZM01000032">
    <property type="protein sequence ID" value="GLD58154.1"/>
    <property type="molecule type" value="Genomic_DNA"/>
</dbReference>
<comment type="caution">
    <text evidence="1">The sequence shown here is derived from an EMBL/GenBank/DDBJ whole genome shotgun (WGS) entry which is preliminary data.</text>
</comment>
<dbReference type="InterPro" id="IPR038508">
    <property type="entry name" value="ArfGAP_dom_sf"/>
</dbReference>
<keyword evidence="2" id="KW-1185">Reference proteome</keyword>
<evidence type="ECO:0000313" key="2">
    <source>
        <dbReference type="Proteomes" id="UP001279410"/>
    </source>
</evidence>
<reference evidence="1" key="1">
    <citation type="submission" date="2022-08" db="EMBL/GenBank/DDBJ databases">
        <title>Genome sequencing of akame (Lates japonicus).</title>
        <authorList>
            <person name="Hashiguchi Y."/>
            <person name="Takahashi H."/>
        </authorList>
    </citation>
    <scope>NUCLEOTIDE SEQUENCE</scope>
    <source>
        <strain evidence="1">Kochi</strain>
    </source>
</reference>
<sequence length="52" mass="5504">MGVQVSRIQSLSLDSLGSSDLLLGRNVGNSGFNEILEANLLSPSLKPSQHSH</sequence>
<evidence type="ECO:0000313" key="1">
    <source>
        <dbReference type="EMBL" id="GLD58154.1"/>
    </source>
</evidence>
<proteinExistence type="predicted"/>
<dbReference type="GO" id="GO:0005096">
    <property type="term" value="F:GTPase activator activity"/>
    <property type="evidence" value="ECO:0007669"/>
    <property type="project" value="InterPro"/>
</dbReference>
<dbReference type="PANTHER" id="PTHR45854">
    <property type="entry name" value="ASAP FAMILY MEMBER"/>
    <property type="match status" value="1"/>
</dbReference>
<dbReference type="InterPro" id="IPR037278">
    <property type="entry name" value="ARFGAP/RecO"/>
</dbReference>
<dbReference type="AlphaFoldDB" id="A0AAD3R5J9"/>
<organism evidence="1 2">
    <name type="scientific">Lates japonicus</name>
    <name type="common">Japanese lates</name>
    <dbReference type="NCBI Taxonomy" id="270547"/>
    <lineage>
        <taxon>Eukaryota</taxon>
        <taxon>Metazoa</taxon>
        <taxon>Chordata</taxon>
        <taxon>Craniata</taxon>
        <taxon>Vertebrata</taxon>
        <taxon>Euteleostomi</taxon>
        <taxon>Actinopterygii</taxon>
        <taxon>Neopterygii</taxon>
        <taxon>Teleostei</taxon>
        <taxon>Neoteleostei</taxon>
        <taxon>Acanthomorphata</taxon>
        <taxon>Carangaria</taxon>
        <taxon>Carangaria incertae sedis</taxon>
        <taxon>Centropomidae</taxon>
        <taxon>Lates</taxon>
    </lineage>
</organism>
<name>A0AAD3R5J9_LATJO</name>